<name>A0ABX0VRE7_9ENTR</name>
<evidence type="ECO:0008006" key="3">
    <source>
        <dbReference type="Google" id="ProtNLM"/>
    </source>
</evidence>
<gene>
    <name evidence="1" type="ORF">E2L00_19295</name>
</gene>
<reference evidence="1 2" key="1">
    <citation type="journal article" date="2020" name="Microorganisms">
        <title>Polyphasic Characterisation of Cedecea colo sp. nov., a New Enteric Bacterium Isolated from the Koala Hindgut.</title>
        <authorList>
            <person name="Boath J.M."/>
            <person name="Dakhal S."/>
            <person name="Van T.T.H."/>
            <person name="Moore R.J."/>
            <person name="Dekiwadia C."/>
            <person name="Macreadie I.G."/>
        </authorList>
    </citation>
    <scope>NUCLEOTIDE SEQUENCE [LARGE SCALE GENOMIC DNA]</scope>
    <source>
        <strain evidence="1 2">ZA</strain>
    </source>
</reference>
<sequence length="62" mass="7283">MTRLWERIKLAINVKGRISGLLRLLTKKEKAWFSLLCGQQPKINELIFLVHYLMTSSRPGRE</sequence>
<keyword evidence="2" id="KW-1185">Reference proteome</keyword>
<evidence type="ECO:0000313" key="1">
    <source>
        <dbReference type="EMBL" id="NIY49593.1"/>
    </source>
</evidence>
<accession>A0ABX0VRE7</accession>
<organism evidence="1 2">
    <name type="scientific">Cedecea colo</name>
    <dbReference type="NCBI Taxonomy" id="2552946"/>
    <lineage>
        <taxon>Bacteria</taxon>
        <taxon>Pseudomonadati</taxon>
        <taxon>Pseudomonadota</taxon>
        <taxon>Gammaproteobacteria</taxon>
        <taxon>Enterobacterales</taxon>
        <taxon>Enterobacteriaceae</taxon>
        <taxon>Cedecea</taxon>
    </lineage>
</organism>
<protein>
    <recommendedName>
        <fullName evidence="3">Transposase</fullName>
    </recommendedName>
</protein>
<comment type="caution">
    <text evidence="1">The sequence shown here is derived from an EMBL/GenBank/DDBJ whole genome shotgun (WGS) entry which is preliminary data.</text>
</comment>
<dbReference type="Proteomes" id="UP000697927">
    <property type="component" value="Unassembled WGS sequence"/>
</dbReference>
<proteinExistence type="predicted"/>
<evidence type="ECO:0000313" key="2">
    <source>
        <dbReference type="Proteomes" id="UP000697927"/>
    </source>
</evidence>
<dbReference type="EMBL" id="SOYS01000012">
    <property type="protein sequence ID" value="NIY49593.1"/>
    <property type="molecule type" value="Genomic_DNA"/>
</dbReference>